<evidence type="ECO:0000256" key="8">
    <source>
        <dbReference type="ARBA" id="ARBA00067814"/>
    </source>
</evidence>
<evidence type="ECO:0000256" key="5">
    <source>
        <dbReference type="ARBA" id="ARBA00022490"/>
    </source>
</evidence>
<keyword evidence="11" id="KW-1185">Reference proteome</keyword>
<sequence length="487" mass="53873">MAGSLLAFFTLMDNQDGIIVKGKSAAHSSPPTSRPPLSDSLHLDVKMSAIDLTLRADPPKFDLELYIQNYKGRTRFDRLFLIGRSSVPLCVDALKAAITEAKRGKDAHRYREAVECLRVAAPSEPEATFDQAWLEALEAANLLETSRLLTELKGYKNNLIKESIRMGNEDLGKHLESIGDLNAAAETYSKMRPDVSTPKQFLDVGKHLVRVSIQRREWGMVSAHLSKMGGAQHAEEEKTVQPYLKIAQGIALLGQDRFRDAALSFLSADSSIAASTYSEIASQNDIAVYGGLLALASMDRNELQSKVLDNSQFRTFLEQAPHIRRAVTQFVSGRYSACIAILESYRPDYLLDIYLQKHVAAIYFQIRSKCIVQYLIPFSCVSLDTMNQAFGGPVQGIEDELSDMIQSGALEARINTIDKLVTTKAANPRAKMQESALRAAENYEKQALDRLRRMGLAAAELELKGGKKMGAFPSSQGDFLSEESLEL</sequence>
<name>A0AAN6T734_9PEZI</name>
<dbReference type="PANTHER" id="PTHR14145:SF2">
    <property type="entry name" value="COP9 SIGNALOSOME COMPLEX SUBUNIT 1"/>
    <property type="match status" value="1"/>
</dbReference>
<dbReference type="SMART" id="SM00088">
    <property type="entry name" value="PINT"/>
    <property type="match status" value="1"/>
</dbReference>
<dbReference type="SUPFAM" id="SSF46785">
    <property type="entry name" value="Winged helix' DNA-binding domain"/>
    <property type="match status" value="1"/>
</dbReference>
<evidence type="ECO:0000256" key="2">
    <source>
        <dbReference type="ARBA" id="ARBA00004496"/>
    </source>
</evidence>
<dbReference type="Pfam" id="PF10602">
    <property type="entry name" value="RPN7"/>
    <property type="match status" value="1"/>
</dbReference>
<evidence type="ECO:0000313" key="11">
    <source>
        <dbReference type="Proteomes" id="UP001305647"/>
    </source>
</evidence>
<evidence type="ECO:0000313" key="10">
    <source>
        <dbReference type="EMBL" id="KAK4106484.1"/>
    </source>
</evidence>
<evidence type="ECO:0000259" key="9">
    <source>
        <dbReference type="PROSITE" id="PS50250"/>
    </source>
</evidence>
<evidence type="ECO:0000256" key="6">
    <source>
        <dbReference type="ARBA" id="ARBA00022790"/>
    </source>
</evidence>
<comment type="similarity">
    <text evidence="3">Belongs to the CSN1 family.</text>
</comment>
<dbReference type="GO" id="GO:0005737">
    <property type="term" value="C:cytoplasm"/>
    <property type="evidence" value="ECO:0007669"/>
    <property type="project" value="UniProtKB-SubCell"/>
</dbReference>
<evidence type="ECO:0000256" key="7">
    <source>
        <dbReference type="ARBA" id="ARBA00023242"/>
    </source>
</evidence>
<gene>
    <name evidence="10" type="ORF">N658DRAFT_461104</name>
</gene>
<evidence type="ECO:0000256" key="4">
    <source>
        <dbReference type="ARBA" id="ARBA00011098"/>
    </source>
</evidence>
<comment type="subunit">
    <text evidence="4">Component of the COP9 signalosome (CSN) complex.</text>
</comment>
<keyword evidence="5" id="KW-0963">Cytoplasm</keyword>
<dbReference type="FunFam" id="1.25.40.570:FF:000022">
    <property type="entry name" value="COP9 signalosome complex subunit 1"/>
    <property type="match status" value="1"/>
</dbReference>
<evidence type="ECO:0000256" key="1">
    <source>
        <dbReference type="ARBA" id="ARBA00004123"/>
    </source>
</evidence>
<dbReference type="InterPro" id="IPR045135">
    <property type="entry name" value="Rpn7_N"/>
</dbReference>
<accession>A0AAN6T734</accession>
<dbReference type="PROSITE" id="PS50250">
    <property type="entry name" value="PCI"/>
    <property type="match status" value="1"/>
</dbReference>
<reference evidence="10" key="2">
    <citation type="submission" date="2023-05" db="EMBL/GenBank/DDBJ databases">
        <authorList>
            <consortium name="Lawrence Berkeley National Laboratory"/>
            <person name="Steindorff A."/>
            <person name="Hensen N."/>
            <person name="Bonometti L."/>
            <person name="Westerberg I."/>
            <person name="Brannstrom I.O."/>
            <person name="Guillou S."/>
            <person name="Cros-Aarteil S."/>
            <person name="Calhoun S."/>
            <person name="Haridas S."/>
            <person name="Kuo A."/>
            <person name="Mondo S."/>
            <person name="Pangilinan J."/>
            <person name="Riley R."/>
            <person name="Labutti K."/>
            <person name="Andreopoulos B."/>
            <person name="Lipzen A."/>
            <person name="Chen C."/>
            <person name="Yanf M."/>
            <person name="Daum C."/>
            <person name="Ng V."/>
            <person name="Clum A."/>
            <person name="Ohm R."/>
            <person name="Martin F."/>
            <person name="Silar P."/>
            <person name="Natvig D."/>
            <person name="Lalanne C."/>
            <person name="Gautier V."/>
            <person name="Ament-Velasquez S.L."/>
            <person name="Kruys A."/>
            <person name="Hutchinson M.I."/>
            <person name="Powell A.J."/>
            <person name="Barry K."/>
            <person name="Miller A.N."/>
            <person name="Grigoriev I.V."/>
            <person name="Debuchy R."/>
            <person name="Gladieux P."/>
            <person name="Thoren M.H."/>
            <person name="Johannesson H."/>
        </authorList>
    </citation>
    <scope>NUCLEOTIDE SEQUENCE</scope>
    <source>
        <strain evidence="10">CBS 757.83</strain>
    </source>
</reference>
<dbReference type="InterPro" id="IPR019585">
    <property type="entry name" value="Rpn7/CSN1"/>
</dbReference>
<evidence type="ECO:0000256" key="3">
    <source>
        <dbReference type="ARBA" id="ARBA00008793"/>
    </source>
</evidence>
<dbReference type="Gene3D" id="1.25.40.570">
    <property type="match status" value="1"/>
</dbReference>
<dbReference type="Pfam" id="PF01399">
    <property type="entry name" value="PCI"/>
    <property type="match status" value="1"/>
</dbReference>
<dbReference type="InterPro" id="IPR000717">
    <property type="entry name" value="PCI_dom"/>
</dbReference>
<dbReference type="GO" id="GO:0008180">
    <property type="term" value="C:COP9 signalosome"/>
    <property type="evidence" value="ECO:0007669"/>
    <property type="project" value="UniProtKB-KW"/>
</dbReference>
<organism evidence="10 11">
    <name type="scientific">Parathielavia hyrcaniae</name>
    <dbReference type="NCBI Taxonomy" id="113614"/>
    <lineage>
        <taxon>Eukaryota</taxon>
        <taxon>Fungi</taxon>
        <taxon>Dikarya</taxon>
        <taxon>Ascomycota</taxon>
        <taxon>Pezizomycotina</taxon>
        <taxon>Sordariomycetes</taxon>
        <taxon>Sordariomycetidae</taxon>
        <taxon>Sordariales</taxon>
        <taxon>Chaetomiaceae</taxon>
        <taxon>Parathielavia</taxon>
    </lineage>
</organism>
<dbReference type="Proteomes" id="UP001305647">
    <property type="component" value="Unassembled WGS sequence"/>
</dbReference>
<comment type="caution">
    <text evidence="10">The sequence shown here is derived from an EMBL/GenBank/DDBJ whole genome shotgun (WGS) entry which is preliminary data.</text>
</comment>
<proteinExistence type="inferred from homology"/>
<protein>
    <recommendedName>
        <fullName evidence="8">COP9 signalosome complex subunit 1</fullName>
    </recommendedName>
</protein>
<dbReference type="EMBL" id="MU863624">
    <property type="protein sequence ID" value="KAK4106484.1"/>
    <property type="molecule type" value="Genomic_DNA"/>
</dbReference>
<comment type="subcellular location">
    <subcellularLocation>
        <location evidence="2">Cytoplasm</location>
    </subcellularLocation>
    <subcellularLocation>
        <location evidence="1">Nucleus</location>
    </subcellularLocation>
</comment>
<dbReference type="InterPro" id="IPR036390">
    <property type="entry name" value="WH_DNA-bd_sf"/>
</dbReference>
<feature type="domain" description="PCI" evidence="9">
    <location>
        <begin position="257"/>
        <end position="428"/>
    </location>
</feature>
<dbReference type="AlphaFoldDB" id="A0AAN6T734"/>
<reference evidence="10" key="1">
    <citation type="journal article" date="2023" name="Mol. Phylogenet. Evol.">
        <title>Genome-scale phylogeny and comparative genomics of the fungal order Sordariales.</title>
        <authorList>
            <person name="Hensen N."/>
            <person name="Bonometti L."/>
            <person name="Westerberg I."/>
            <person name="Brannstrom I.O."/>
            <person name="Guillou S."/>
            <person name="Cros-Aarteil S."/>
            <person name="Calhoun S."/>
            <person name="Haridas S."/>
            <person name="Kuo A."/>
            <person name="Mondo S."/>
            <person name="Pangilinan J."/>
            <person name="Riley R."/>
            <person name="LaButti K."/>
            <person name="Andreopoulos B."/>
            <person name="Lipzen A."/>
            <person name="Chen C."/>
            <person name="Yan M."/>
            <person name="Daum C."/>
            <person name="Ng V."/>
            <person name="Clum A."/>
            <person name="Steindorff A."/>
            <person name="Ohm R.A."/>
            <person name="Martin F."/>
            <person name="Silar P."/>
            <person name="Natvig D.O."/>
            <person name="Lalanne C."/>
            <person name="Gautier V."/>
            <person name="Ament-Velasquez S.L."/>
            <person name="Kruys A."/>
            <person name="Hutchinson M.I."/>
            <person name="Powell A.J."/>
            <person name="Barry K."/>
            <person name="Miller A.N."/>
            <person name="Grigoriev I.V."/>
            <person name="Debuchy R."/>
            <person name="Gladieux P."/>
            <person name="Hiltunen Thoren M."/>
            <person name="Johannesson H."/>
        </authorList>
    </citation>
    <scope>NUCLEOTIDE SEQUENCE</scope>
    <source>
        <strain evidence="10">CBS 757.83</strain>
    </source>
</reference>
<keyword evidence="7" id="KW-0539">Nucleus</keyword>
<dbReference type="PANTHER" id="PTHR14145">
    <property type="entry name" value="26S PROTESOME SUBUNIT 6"/>
    <property type="match status" value="1"/>
</dbReference>
<keyword evidence="6" id="KW-0736">Signalosome</keyword>